<organism evidence="5 6">
    <name type="scientific">Babesia caballi</name>
    <dbReference type="NCBI Taxonomy" id="5871"/>
    <lineage>
        <taxon>Eukaryota</taxon>
        <taxon>Sar</taxon>
        <taxon>Alveolata</taxon>
        <taxon>Apicomplexa</taxon>
        <taxon>Aconoidasida</taxon>
        <taxon>Piroplasmida</taxon>
        <taxon>Babesiidae</taxon>
        <taxon>Babesia</taxon>
    </lineage>
</organism>
<dbReference type="Proteomes" id="UP001497744">
    <property type="component" value="Unassembled WGS sequence"/>
</dbReference>
<evidence type="ECO:0000313" key="5">
    <source>
        <dbReference type="EMBL" id="GIX63653.1"/>
    </source>
</evidence>
<dbReference type="GO" id="GO:0006099">
    <property type="term" value="P:tricarboxylic acid cycle"/>
    <property type="evidence" value="ECO:0007669"/>
    <property type="project" value="TreeGrafter"/>
</dbReference>
<gene>
    <name evidence="5" type="ORF">BcabD6B2_30880</name>
</gene>
<dbReference type="NCBIfam" id="NF007128">
    <property type="entry name" value="PRK09569.1"/>
    <property type="match status" value="1"/>
</dbReference>
<name>A0AAV4LUL2_BABCB</name>
<dbReference type="Gene3D" id="1.10.580.10">
    <property type="entry name" value="Citrate Synthase, domain 1"/>
    <property type="match status" value="1"/>
</dbReference>
<accession>A0AAV4LUL2</accession>
<dbReference type="PANTHER" id="PTHR11739">
    <property type="entry name" value="CITRATE SYNTHASE"/>
    <property type="match status" value="1"/>
</dbReference>
<comment type="caution">
    <text evidence="5">The sequence shown here is derived from an EMBL/GenBank/DDBJ whole genome shotgun (WGS) entry which is preliminary data.</text>
</comment>
<dbReference type="EMBL" id="BPLF01000002">
    <property type="protein sequence ID" value="GIX63653.1"/>
    <property type="molecule type" value="Genomic_DNA"/>
</dbReference>
<dbReference type="Gene3D" id="1.10.230.10">
    <property type="entry name" value="Cytochrome P450-Terp, domain 2"/>
    <property type="match status" value="1"/>
</dbReference>
<feature type="compositionally biased region" description="Basic and acidic residues" evidence="4">
    <location>
        <begin position="43"/>
        <end position="63"/>
    </location>
</feature>
<dbReference type="AlphaFoldDB" id="A0AAV4LUL2"/>
<dbReference type="PROSITE" id="PS00480">
    <property type="entry name" value="CITRATE_SYNTHASE"/>
    <property type="match status" value="1"/>
</dbReference>
<evidence type="ECO:0000256" key="3">
    <source>
        <dbReference type="RuleBase" id="RU000441"/>
    </source>
</evidence>
<dbReference type="InterPro" id="IPR036969">
    <property type="entry name" value="Citrate_synthase_sf"/>
</dbReference>
<dbReference type="GeneID" id="94195134"/>
<dbReference type="InterPro" id="IPR016143">
    <property type="entry name" value="Citrate_synth-like_sm_a-sub"/>
</dbReference>
<dbReference type="RefSeq" id="XP_067715722.1">
    <property type="nucleotide sequence ID" value="XM_067859621.1"/>
</dbReference>
<comment type="similarity">
    <text evidence="1 3">Belongs to the citrate synthase family.</text>
</comment>
<evidence type="ECO:0000256" key="4">
    <source>
        <dbReference type="SAM" id="MobiDB-lite"/>
    </source>
</evidence>
<dbReference type="GO" id="GO:0005975">
    <property type="term" value="P:carbohydrate metabolic process"/>
    <property type="evidence" value="ECO:0007669"/>
    <property type="project" value="TreeGrafter"/>
</dbReference>
<dbReference type="PANTHER" id="PTHR11739:SF8">
    <property type="entry name" value="CITRATE SYNTHASE, MITOCHONDRIAL"/>
    <property type="match status" value="1"/>
</dbReference>
<protein>
    <recommendedName>
        <fullName evidence="3">Citrate synthase</fullName>
    </recommendedName>
</protein>
<dbReference type="InterPro" id="IPR016142">
    <property type="entry name" value="Citrate_synth-like_lrg_a-sub"/>
</dbReference>
<sequence length="607" mass="66101">MVLLRKVLDLSKYSKNCDESLVLSVRGYCNTVNATEANEVKPVKVSHESQKRDSVAEGVKSVDESGSELQNAGTEARPSAGGLESTSANVLNKRSSVWSRSSMKPFAISSLAQLHHGRSFGGSRFLRGMSKARVPSGIGSNAYVQCRASYASEATKQPNETAVDAIAAKVEDLLKIKLQQVTELRTTLGQTKIGDITVGQVLGGMRDMIGMNCETSQLDANTGITYRGLTIPQMLEKLPGATAGCKCPYTESVLWLLLTGQIPSASEAQMLSKELAKRAHLPGHVYKVIDELPAETHPMTQYIVAIAALQTESTFRKAYNDKTYRKDTAWKLVLEDALDLIAKNSLIVGYIYRRAFIDNTVKNGKGMAYDADEDYAANVARLVGIDTPEFKEMMRLYIALHADHEGGNVSAHSAALIGSALADPYFCFAGALAGLSGPLHGLANQECLSWIKNMIEQLKGKEINVDTITQFAQETLKKGQVIPGYGHAVLRVPDPRHTAFVEFAHRNFPDDPLIKVLDICLEAIPPVLTATGKVKSPHPNVDCSTGIVLSHFGVTQPDIYTVFFGLSRAVGIMAQLVWARALRMPIERPKSHTLDSLHEMCKQDPVS</sequence>
<dbReference type="SUPFAM" id="SSF48256">
    <property type="entry name" value="Citrate synthase"/>
    <property type="match status" value="1"/>
</dbReference>
<evidence type="ECO:0000256" key="1">
    <source>
        <dbReference type="ARBA" id="ARBA00010566"/>
    </source>
</evidence>
<evidence type="ECO:0000256" key="2">
    <source>
        <dbReference type="ARBA" id="ARBA00022679"/>
    </source>
</evidence>
<dbReference type="PRINTS" id="PR00143">
    <property type="entry name" value="CITRTSNTHASE"/>
</dbReference>
<dbReference type="Pfam" id="PF00285">
    <property type="entry name" value="Citrate_synt"/>
    <property type="match status" value="1"/>
</dbReference>
<dbReference type="GO" id="GO:0046912">
    <property type="term" value="F:acyltransferase activity, acyl groups converted into alkyl on transfer"/>
    <property type="evidence" value="ECO:0007669"/>
    <property type="project" value="InterPro"/>
</dbReference>
<dbReference type="InterPro" id="IPR002020">
    <property type="entry name" value="Citrate_synthase"/>
</dbReference>
<dbReference type="GO" id="GO:0005759">
    <property type="term" value="C:mitochondrial matrix"/>
    <property type="evidence" value="ECO:0007669"/>
    <property type="project" value="TreeGrafter"/>
</dbReference>
<feature type="region of interest" description="Disordered" evidence="4">
    <location>
        <begin position="43"/>
        <end position="87"/>
    </location>
</feature>
<proteinExistence type="inferred from homology"/>
<dbReference type="InterPro" id="IPR019810">
    <property type="entry name" value="Citrate_synthase_AS"/>
</dbReference>
<evidence type="ECO:0000313" key="6">
    <source>
        <dbReference type="Proteomes" id="UP001497744"/>
    </source>
</evidence>
<keyword evidence="2 3" id="KW-0808">Transferase</keyword>
<reference evidence="5 6" key="1">
    <citation type="submission" date="2021-06" db="EMBL/GenBank/DDBJ databases">
        <title>Genome sequence of Babesia caballi.</title>
        <authorList>
            <person name="Yamagishi J."/>
            <person name="Kidaka T."/>
            <person name="Ochi A."/>
        </authorList>
    </citation>
    <scope>NUCLEOTIDE SEQUENCE [LARGE SCALE GENOMIC DNA]</scope>
    <source>
        <strain evidence="5">USDA-D6B2</strain>
    </source>
</reference>
<keyword evidence="6" id="KW-1185">Reference proteome</keyword>